<proteinExistence type="inferred from homology"/>
<keyword evidence="4" id="KW-0175">Coiled coil</keyword>
<dbReference type="PANTHER" id="PTHR43531:SF14">
    <property type="entry name" value="METHYL-ACCEPTING CHEMOTAXIS PROTEIN I-RELATED"/>
    <property type="match status" value="1"/>
</dbReference>
<accession>A0A1Z3NCH8</accession>
<feature type="domain" description="Methyl-accepting transducer" evidence="6">
    <location>
        <begin position="223"/>
        <end position="452"/>
    </location>
</feature>
<dbReference type="GO" id="GO:0006935">
    <property type="term" value="P:chemotaxis"/>
    <property type="evidence" value="ECO:0007669"/>
    <property type="project" value="TreeGrafter"/>
</dbReference>
<dbReference type="PANTHER" id="PTHR43531">
    <property type="entry name" value="PROTEIN ICFG"/>
    <property type="match status" value="1"/>
</dbReference>
<dbReference type="InterPro" id="IPR004089">
    <property type="entry name" value="MCPsignal_dom"/>
</dbReference>
<dbReference type="OrthoDB" id="2489132at2"/>
<keyword evidence="3" id="KW-0807">Transducer</keyword>
<evidence type="ECO:0000256" key="2">
    <source>
        <dbReference type="ARBA" id="ARBA00029447"/>
    </source>
</evidence>
<dbReference type="InterPro" id="IPR051310">
    <property type="entry name" value="MCP_chemotaxis"/>
</dbReference>
<feature type="coiled-coil region" evidence="4">
    <location>
        <begin position="423"/>
        <end position="450"/>
    </location>
</feature>
<dbReference type="CDD" id="cd11386">
    <property type="entry name" value="MCP_signal"/>
    <property type="match status" value="1"/>
</dbReference>
<dbReference type="GO" id="GO:0004888">
    <property type="term" value="F:transmembrane signaling receptor activity"/>
    <property type="evidence" value="ECO:0007669"/>
    <property type="project" value="TreeGrafter"/>
</dbReference>
<evidence type="ECO:0000256" key="3">
    <source>
        <dbReference type="PROSITE-ProRule" id="PRU00284"/>
    </source>
</evidence>
<dbReference type="Pfam" id="PF12729">
    <property type="entry name" value="4HB_MCP_1"/>
    <property type="match status" value="1"/>
</dbReference>
<evidence type="ECO:0000256" key="1">
    <source>
        <dbReference type="ARBA" id="ARBA00022481"/>
    </source>
</evidence>
<keyword evidence="5" id="KW-0472">Membrane</keyword>
<evidence type="ECO:0000313" key="7">
    <source>
        <dbReference type="EMBL" id="ASD65146.1"/>
    </source>
</evidence>
<evidence type="ECO:0000256" key="5">
    <source>
        <dbReference type="SAM" id="Phobius"/>
    </source>
</evidence>
<feature type="transmembrane region" description="Helical" evidence="5">
    <location>
        <begin position="186"/>
        <end position="205"/>
    </location>
</feature>
<dbReference type="RefSeq" id="WP_088566548.1">
    <property type="nucleotide sequence ID" value="NZ_CP020946.1"/>
</dbReference>
<evidence type="ECO:0000313" key="8">
    <source>
        <dbReference type="Proteomes" id="UP000197003"/>
    </source>
</evidence>
<keyword evidence="5" id="KW-1133">Transmembrane helix</keyword>
<gene>
    <name evidence="7" type="ORF">B9G79_17005</name>
</gene>
<keyword evidence="1" id="KW-0488">Methylation</keyword>
<reference evidence="7 8" key="1">
    <citation type="submission" date="2017-04" db="EMBL/GenBank/DDBJ databases">
        <title>Whole genome sequence of Bdellovibrio bacteriovorus strain SSB218315.</title>
        <authorList>
            <person name="Oyedara O."/>
            <person name="Rodriguez-Perez M.A."/>
        </authorList>
    </citation>
    <scope>NUCLEOTIDE SEQUENCE [LARGE SCALE GENOMIC DNA]</scope>
    <source>
        <strain evidence="7 8">SSB218315</strain>
    </source>
</reference>
<name>A0A1Z3NCH8_BDEBC</name>
<dbReference type="SUPFAM" id="SSF58104">
    <property type="entry name" value="Methyl-accepting chemotaxis protein (MCP) signaling domain"/>
    <property type="match status" value="1"/>
</dbReference>
<dbReference type="SMART" id="SM00283">
    <property type="entry name" value="MA"/>
    <property type="match status" value="1"/>
</dbReference>
<dbReference type="Pfam" id="PF00015">
    <property type="entry name" value="MCPsignal"/>
    <property type="match status" value="1"/>
</dbReference>
<comment type="similarity">
    <text evidence="2">Belongs to the methyl-accepting chemotaxis (MCP) protein family.</text>
</comment>
<keyword evidence="5" id="KW-0812">Transmembrane</keyword>
<evidence type="ECO:0000256" key="4">
    <source>
        <dbReference type="SAM" id="Coils"/>
    </source>
</evidence>
<dbReference type="GO" id="GO:0007165">
    <property type="term" value="P:signal transduction"/>
    <property type="evidence" value="ECO:0007669"/>
    <property type="project" value="UniProtKB-KW"/>
</dbReference>
<dbReference type="EMBL" id="CP020946">
    <property type="protein sequence ID" value="ASD65146.1"/>
    <property type="molecule type" value="Genomic_DNA"/>
</dbReference>
<sequence>MNWTLRKRLLFLCGGFIVVLMGVAVLSYVNSTTLMNQFDNVAKVQLPAVRNMTLADMMHDGLRSVVLASLLAAESNEADNLKAIAQETEEKAGDFQRYLQALEELPLNESTRRAIAETKPEMERYIGQTRKIVGLASTQGYRAALSELEDFNKSFKVLEEKMEALGGLIEKDAETAHQSGAGLRTLNVVVAVLGVLFCLAGGMLVTQSLVSRMTRFAANIESSGDSLDETSAHLNRASQDLAQGATQSAASLEETVASLEELSGMVKLNSESAKTASALSAESFAASKAGAESVQKLIASMETLKESSAAIRDVSQVIDDIAFQTNLLALNASVEAARAGEMGKGFAVVADAVRGLAQRSADSAKGISKMIEESVSRIHDGSKAAAESGEQLQKFLDSAKKVLEINNEIAGASHEQSRGITLISEAMNRLDQASQKNAQVAQEVAQTSDQMSQMSHGMQGLVSELKSLVGK</sequence>
<feature type="coiled-coil region" evidence="4">
    <location>
        <begin position="71"/>
        <end position="105"/>
    </location>
</feature>
<dbReference type="InterPro" id="IPR024478">
    <property type="entry name" value="HlyB_4HB_MCP"/>
</dbReference>
<dbReference type="GO" id="GO:0005886">
    <property type="term" value="C:plasma membrane"/>
    <property type="evidence" value="ECO:0007669"/>
    <property type="project" value="TreeGrafter"/>
</dbReference>
<organism evidence="7 8">
    <name type="scientific">Bdellovibrio bacteriovorus</name>
    <dbReference type="NCBI Taxonomy" id="959"/>
    <lineage>
        <taxon>Bacteria</taxon>
        <taxon>Pseudomonadati</taxon>
        <taxon>Bdellovibrionota</taxon>
        <taxon>Bdellovibrionia</taxon>
        <taxon>Bdellovibrionales</taxon>
        <taxon>Pseudobdellovibrionaceae</taxon>
        <taxon>Bdellovibrio</taxon>
    </lineage>
</organism>
<dbReference type="Gene3D" id="1.10.287.950">
    <property type="entry name" value="Methyl-accepting chemotaxis protein"/>
    <property type="match status" value="1"/>
</dbReference>
<evidence type="ECO:0000259" key="6">
    <source>
        <dbReference type="PROSITE" id="PS50111"/>
    </source>
</evidence>
<dbReference type="PROSITE" id="PS50111">
    <property type="entry name" value="CHEMOTAXIS_TRANSDUC_2"/>
    <property type="match status" value="1"/>
</dbReference>
<protein>
    <recommendedName>
        <fullName evidence="6">Methyl-accepting transducer domain-containing protein</fullName>
    </recommendedName>
</protein>
<dbReference type="AlphaFoldDB" id="A0A1Z3NCH8"/>
<dbReference type="Proteomes" id="UP000197003">
    <property type="component" value="Chromosome"/>
</dbReference>